<protein>
    <submittedName>
        <fullName evidence="5">PfkB domain protein</fullName>
    </submittedName>
</protein>
<evidence type="ECO:0000313" key="5">
    <source>
        <dbReference type="EMBL" id="ADL06166.1"/>
    </source>
</evidence>
<dbReference type="EMBL" id="CP002109">
    <property type="protein sequence ID" value="ADL06166.1"/>
    <property type="molecule type" value="Genomic_DNA"/>
</dbReference>
<feature type="domain" description="Carbohydrate kinase PfkB" evidence="4">
    <location>
        <begin position="14"/>
        <end position="262"/>
    </location>
</feature>
<dbReference type="RefSeq" id="WP_013274232.1">
    <property type="nucleotide sequence ID" value="NC_014376.1"/>
</dbReference>
<evidence type="ECO:0000256" key="2">
    <source>
        <dbReference type="ARBA" id="ARBA00022679"/>
    </source>
</evidence>
<evidence type="ECO:0000256" key="1">
    <source>
        <dbReference type="ARBA" id="ARBA00010688"/>
    </source>
</evidence>
<dbReference type="SUPFAM" id="SSF53613">
    <property type="entry name" value="Ribokinase-like"/>
    <property type="match status" value="1"/>
</dbReference>
<dbReference type="GO" id="GO:0016301">
    <property type="term" value="F:kinase activity"/>
    <property type="evidence" value="ECO:0007669"/>
    <property type="project" value="UniProtKB-KW"/>
</dbReference>
<dbReference type="PROSITE" id="PS00584">
    <property type="entry name" value="PFKB_KINASES_2"/>
    <property type="match status" value="1"/>
</dbReference>
<dbReference type="HOGENOM" id="CLU_027634_13_0_9"/>
<dbReference type="InterPro" id="IPR052700">
    <property type="entry name" value="Carb_kinase_PfkB-like"/>
</dbReference>
<gene>
    <name evidence="5" type="ordered locus">Closa_3643</name>
</gene>
<accession>D9RAW9</accession>
<name>D9RAW9_LACSW</name>
<dbReference type="Gene3D" id="3.40.1190.20">
    <property type="match status" value="1"/>
</dbReference>
<dbReference type="eggNOG" id="COG0524">
    <property type="taxonomic scope" value="Bacteria"/>
</dbReference>
<keyword evidence="2" id="KW-0808">Transferase</keyword>
<dbReference type="KEGG" id="csh:Closa_3643"/>
<comment type="similarity">
    <text evidence="1">Belongs to the carbohydrate kinase PfkB family.</text>
</comment>
<keyword evidence="6" id="KW-1185">Reference proteome</keyword>
<evidence type="ECO:0000256" key="3">
    <source>
        <dbReference type="ARBA" id="ARBA00022777"/>
    </source>
</evidence>
<dbReference type="InterPro" id="IPR029056">
    <property type="entry name" value="Ribokinase-like"/>
</dbReference>
<dbReference type="Pfam" id="PF00294">
    <property type="entry name" value="PfkB"/>
    <property type="match status" value="1"/>
</dbReference>
<dbReference type="OrthoDB" id="9775849at2"/>
<sequence length="272" mass="30424">MKIIAIGDNVTDCYIEEGVYYPGGNAVNVAVNCKRNGAEKVHYLGVFGDDEPADYIKKCLAEEGVSYERSRKVYAHTAQPRVYLKDGDRVFAPGPRDSCQHLFSIKIGKEDLDIIGGFDICHTSCYSNLEYELPKLHEKCRISFDFSDRHEKEYLERTCPYLTFAFFSGSDMEEEECRELLKQVHKLGVKTAGVTRGAKGAIFYDGKEFYRQGIIKIHVIDTMGAGDSFIAGFLTAYADGKTMEDSLACAAQRSAVTCTFHGGFGHPHPYRD</sequence>
<evidence type="ECO:0000313" key="6">
    <source>
        <dbReference type="Proteomes" id="UP000001662"/>
    </source>
</evidence>
<keyword evidence="3" id="KW-0418">Kinase</keyword>
<dbReference type="PANTHER" id="PTHR43320">
    <property type="entry name" value="SUGAR KINASE"/>
    <property type="match status" value="1"/>
</dbReference>
<dbReference type="InterPro" id="IPR011611">
    <property type="entry name" value="PfkB_dom"/>
</dbReference>
<organism evidence="5 6">
    <name type="scientific">Lacrimispora saccharolytica (strain ATCC 35040 / DSM 2544 / NRCC 2533 / WM1)</name>
    <name type="common">Clostridium saccharolyticum</name>
    <dbReference type="NCBI Taxonomy" id="610130"/>
    <lineage>
        <taxon>Bacteria</taxon>
        <taxon>Bacillati</taxon>
        <taxon>Bacillota</taxon>
        <taxon>Clostridia</taxon>
        <taxon>Lachnospirales</taxon>
        <taxon>Lachnospiraceae</taxon>
        <taxon>Lacrimispora</taxon>
    </lineage>
</organism>
<dbReference type="AlphaFoldDB" id="D9RAW9"/>
<dbReference type="STRING" id="610130.Closa_3643"/>
<dbReference type="Proteomes" id="UP000001662">
    <property type="component" value="Chromosome"/>
</dbReference>
<dbReference type="PaxDb" id="610130-Closa_3643"/>
<evidence type="ECO:0000259" key="4">
    <source>
        <dbReference type="Pfam" id="PF00294"/>
    </source>
</evidence>
<dbReference type="InterPro" id="IPR002173">
    <property type="entry name" value="Carboh/pur_kinase_PfkB_CS"/>
</dbReference>
<reference evidence="5" key="1">
    <citation type="submission" date="2010-07" db="EMBL/GenBank/DDBJ databases">
        <title>Complete sequence of Clostridium saccharolyticum WM1.</title>
        <authorList>
            <consortium name="US DOE Joint Genome Institute"/>
            <person name="Lucas S."/>
            <person name="Copeland A."/>
            <person name="Lapidus A."/>
            <person name="Cheng J.-F."/>
            <person name="Bruce D."/>
            <person name="Goodwin L."/>
            <person name="Pitluck S."/>
            <person name="Chertkov O."/>
            <person name="Detter J.C."/>
            <person name="Han C."/>
            <person name="Tapia R."/>
            <person name="Land M."/>
            <person name="Hauser L."/>
            <person name="Chang Y.-J."/>
            <person name="Jeffries C."/>
            <person name="Kyrpides N."/>
            <person name="Ivanova N."/>
            <person name="Mikhailova N."/>
            <person name="Mouttaki H."/>
            <person name="Lin L."/>
            <person name="Zhou J."/>
            <person name="Hemme C.L."/>
            <person name="Woyke T."/>
        </authorList>
    </citation>
    <scope>NUCLEOTIDE SEQUENCE [LARGE SCALE GENOMIC DNA]</scope>
    <source>
        <strain evidence="5">WM1</strain>
    </source>
</reference>
<proteinExistence type="inferred from homology"/>